<feature type="transmembrane region" description="Helical" evidence="1">
    <location>
        <begin position="47"/>
        <end position="73"/>
    </location>
</feature>
<dbReference type="InterPro" id="IPR009937">
    <property type="entry name" value="Phage_holin_3_6"/>
</dbReference>
<dbReference type="AlphaFoldDB" id="A0A5C4MW18"/>
<reference evidence="2 3" key="1">
    <citation type="submission" date="2019-06" db="EMBL/GenBank/DDBJ databases">
        <title>YIM 131921 draft genome.</title>
        <authorList>
            <person name="Jiang L."/>
        </authorList>
    </citation>
    <scope>NUCLEOTIDE SEQUENCE [LARGE SCALE GENOMIC DNA]</scope>
    <source>
        <strain evidence="2 3">YIM 131921</strain>
    </source>
</reference>
<dbReference type="OrthoDB" id="7865288at2"/>
<keyword evidence="3" id="KW-1185">Reference proteome</keyword>
<dbReference type="Proteomes" id="UP000305887">
    <property type="component" value="Unassembled WGS sequence"/>
</dbReference>
<gene>
    <name evidence="2" type="ORF">FHG66_13025</name>
</gene>
<keyword evidence="1" id="KW-1133">Transmembrane helix</keyword>
<sequence length="136" mass="13958">MSFDPDPRPTGSLLSDAINQLTRLVRGEVALAKAEVAQNIKSAGMGVALLAGAAILVLVALHVLAAALVAALAHWIGPGWAALAVGVVILAVAVILALRGLNALKPENIAPTRTVRSVQADAQTIKETVTNGDHKH</sequence>
<evidence type="ECO:0000313" key="2">
    <source>
        <dbReference type="EMBL" id="TNC48734.1"/>
    </source>
</evidence>
<keyword evidence="1" id="KW-0812">Transmembrane</keyword>
<dbReference type="RefSeq" id="WP_139077456.1">
    <property type="nucleotide sequence ID" value="NZ_VDFU01000015.1"/>
</dbReference>
<comment type="caution">
    <text evidence="2">The sequence shown here is derived from an EMBL/GenBank/DDBJ whole genome shotgun (WGS) entry which is preliminary data.</text>
</comment>
<dbReference type="Pfam" id="PF07332">
    <property type="entry name" value="Phage_holin_3_6"/>
    <property type="match status" value="1"/>
</dbReference>
<protein>
    <submittedName>
        <fullName evidence="2">Phage holin family protein</fullName>
    </submittedName>
</protein>
<organism evidence="2 3">
    <name type="scientific">Rubellimicrobium rubrum</name>
    <dbReference type="NCBI Taxonomy" id="2585369"/>
    <lineage>
        <taxon>Bacteria</taxon>
        <taxon>Pseudomonadati</taxon>
        <taxon>Pseudomonadota</taxon>
        <taxon>Alphaproteobacteria</taxon>
        <taxon>Rhodobacterales</taxon>
        <taxon>Roseobacteraceae</taxon>
        <taxon>Rubellimicrobium</taxon>
    </lineage>
</organism>
<evidence type="ECO:0000256" key="1">
    <source>
        <dbReference type="SAM" id="Phobius"/>
    </source>
</evidence>
<accession>A0A5C4MW18</accession>
<keyword evidence="1" id="KW-0472">Membrane</keyword>
<evidence type="ECO:0000313" key="3">
    <source>
        <dbReference type="Proteomes" id="UP000305887"/>
    </source>
</evidence>
<proteinExistence type="predicted"/>
<name>A0A5C4MW18_9RHOB</name>
<feature type="transmembrane region" description="Helical" evidence="1">
    <location>
        <begin position="79"/>
        <end position="98"/>
    </location>
</feature>
<dbReference type="EMBL" id="VDFU01000015">
    <property type="protein sequence ID" value="TNC48734.1"/>
    <property type="molecule type" value="Genomic_DNA"/>
</dbReference>